<protein>
    <submittedName>
        <fullName evidence="1">Uncharacterized protein</fullName>
    </submittedName>
</protein>
<proteinExistence type="predicted"/>
<evidence type="ECO:0000313" key="2">
    <source>
        <dbReference type="Proteomes" id="UP001596501"/>
    </source>
</evidence>
<name>A0ABW2QLT2_9BURK</name>
<accession>A0ABW2QLT2</accession>
<dbReference type="RefSeq" id="WP_382225383.1">
    <property type="nucleotide sequence ID" value="NZ_JBHTCA010000014.1"/>
</dbReference>
<comment type="caution">
    <text evidence="1">The sequence shown here is derived from an EMBL/GenBank/DDBJ whole genome shotgun (WGS) entry which is preliminary data.</text>
</comment>
<dbReference type="EMBL" id="JBHTCA010000014">
    <property type="protein sequence ID" value="MFC7410389.1"/>
    <property type="molecule type" value="Genomic_DNA"/>
</dbReference>
<organism evidence="1 2">
    <name type="scientific">Hydrogenophaga atypica</name>
    <dbReference type="NCBI Taxonomy" id="249409"/>
    <lineage>
        <taxon>Bacteria</taxon>
        <taxon>Pseudomonadati</taxon>
        <taxon>Pseudomonadota</taxon>
        <taxon>Betaproteobacteria</taxon>
        <taxon>Burkholderiales</taxon>
        <taxon>Comamonadaceae</taxon>
        <taxon>Hydrogenophaga</taxon>
    </lineage>
</organism>
<reference evidence="2" key="1">
    <citation type="journal article" date="2019" name="Int. J. Syst. Evol. Microbiol.">
        <title>The Global Catalogue of Microorganisms (GCM) 10K type strain sequencing project: providing services to taxonomists for standard genome sequencing and annotation.</title>
        <authorList>
            <consortium name="The Broad Institute Genomics Platform"/>
            <consortium name="The Broad Institute Genome Sequencing Center for Infectious Disease"/>
            <person name="Wu L."/>
            <person name="Ma J."/>
        </authorList>
    </citation>
    <scope>NUCLEOTIDE SEQUENCE [LARGE SCALE GENOMIC DNA]</scope>
    <source>
        <strain evidence="2">CGMCC 1.12371</strain>
    </source>
</reference>
<gene>
    <name evidence="1" type="ORF">ACFQPB_16105</name>
</gene>
<keyword evidence="2" id="KW-1185">Reference proteome</keyword>
<sequence>MIDHPDDGVDPRRLYVGLAEEVSEQELEQAMNHGKAIASRYLRRQFTAWTNAHQKHVERAAAGKDAAAKRAERFSFRGVVYSIDGPVVHPRSSPGL</sequence>
<evidence type="ECO:0000313" key="1">
    <source>
        <dbReference type="EMBL" id="MFC7410389.1"/>
    </source>
</evidence>
<dbReference type="Proteomes" id="UP001596501">
    <property type="component" value="Unassembled WGS sequence"/>
</dbReference>